<comment type="caution">
    <text evidence="2">The sequence shown here is derived from an EMBL/GenBank/DDBJ whole genome shotgun (WGS) entry which is preliminary data.</text>
</comment>
<dbReference type="InterPro" id="IPR036465">
    <property type="entry name" value="vWFA_dom_sf"/>
</dbReference>
<dbReference type="Proteomes" id="UP001321749">
    <property type="component" value="Unassembled WGS sequence"/>
</dbReference>
<protein>
    <submittedName>
        <fullName evidence="2">Uncharacterized protein</fullName>
    </submittedName>
</protein>
<reference evidence="2" key="1">
    <citation type="journal article" date="2023" name="Mol. Phylogenet. Evol.">
        <title>Genome-scale phylogeny and comparative genomics of the fungal order Sordariales.</title>
        <authorList>
            <person name="Hensen N."/>
            <person name="Bonometti L."/>
            <person name="Westerberg I."/>
            <person name="Brannstrom I.O."/>
            <person name="Guillou S."/>
            <person name="Cros-Aarteil S."/>
            <person name="Calhoun S."/>
            <person name="Haridas S."/>
            <person name="Kuo A."/>
            <person name="Mondo S."/>
            <person name="Pangilinan J."/>
            <person name="Riley R."/>
            <person name="LaButti K."/>
            <person name="Andreopoulos B."/>
            <person name="Lipzen A."/>
            <person name="Chen C."/>
            <person name="Yan M."/>
            <person name="Daum C."/>
            <person name="Ng V."/>
            <person name="Clum A."/>
            <person name="Steindorff A."/>
            <person name="Ohm R.A."/>
            <person name="Martin F."/>
            <person name="Silar P."/>
            <person name="Natvig D.O."/>
            <person name="Lalanne C."/>
            <person name="Gautier V."/>
            <person name="Ament-Velasquez S.L."/>
            <person name="Kruys A."/>
            <person name="Hutchinson M.I."/>
            <person name="Powell A.J."/>
            <person name="Barry K."/>
            <person name="Miller A.N."/>
            <person name="Grigoriev I.V."/>
            <person name="Debuchy R."/>
            <person name="Gladieux P."/>
            <person name="Hiltunen Thoren M."/>
            <person name="Johannesson H."/>
        </authorList>
    </citation>
    <scope>NUCLEOTIDE SEQUENCE</scope>
    <source>
        <strain evidence="2">PSN324</strain>
    </source>
</reference>
<sequence>MTLKVEAPETPSGSQHQLFRDATVSFAVDISGSTYGQTLIAEKAFIRMMANLLSQTSRYRAKVLPWDHTAHPVHSIAQVDRLEDCGGTNPGVILNSPSHMAALRESSLWFIMTDGLIPPRERAKFANDVALHGVHGISCVIVIFGDPSTGPASCDISVGVGVFAVVPNCAFLFCNETNGDLRALQTKGTFNVLLKGELHPVFDSATRWDALPQVSVADFADVRLPKAQILGANEMALEDSLVINMQDLFANRLSQDQIDRIFDNPMNLESVRLTMQARNQPDQFRDWVQQQAINLDDPLYKPRPDLSNTAASLFAGIMDSVRQGQLPPKNLQSLLRRAYRRNMQSFIVRRQQQIDGAERRKVLIETSSSSSFSRIDHGGSISTPSTRTKVFRSRNQTRSSSKKTETPYHRERPGAQATAQPRQNTQEAEEPWGSWESSVTDHSLRGLLYTPGFRSSQGSFKGTCPLCGTKEITLAWLFRAPSSKNLSVPINGPPGSGIGVGGTAGFPLPGSSTRLTFPLDMGHFPETAGVLARWPFPAQPQVPMVACDPCSYFCANAGPSSSGALGITAALPLVNFGENKESMLRILGMAFGSRFEEGDLAQVFLSVLILAEQELSRNGADTPLSSHQKSLKDGDDDFSKSGLDVPEVMDAAAQLNVFREAVEWTARDLLQGVEVVWTLSETLSGEHSGVAGALGEVLGGLLERLDGTGNEHGGREAGPLLRYPLPGFVVIIKLAGLIGLTQERRDRAVARRLMFLMCEDLERRAEHVPGAKSGVQSLGELVGWEQPVRIKGDGGLLDTVKEWERRAGEGSWIGAALAMFLHGLWRVRTISPAASATARGSFAAVMGFEEVMDAFASPEKVDEAMVRDAVGRWVGDSGSHTMLTS</sequence>
<name>A0AAV9HMN3_9PEZI</name>
<proteinExistence type="predicted"/>
<dbReference type="SUPFAM" id="SSF53300">
    <property type="entry name" value="vWA-like"/>
    <property type="match status" value="1"/>
</dbReference>
<evidence type="ECO:0000313" key="3">
    <source>
        <dbReference type="Proteomes" id="UP001321749"/>
    </source>
</evidence>
<feature type="compositionally biased region" description="Basic and acidic residues" evidence="1">
    <location>
        <begin position="402"/>
        <end position="413"/>
    </location>
</feature>
<evidence type="ECO:0000256" key="1">
    <source>
        <dbReference type="SAM" id="MobiDB-lite"/>
    </source>
</evidence>
<accession>A0AAV9HMN3</accession>
<feature type="region of interest" description="Disordered" evidence="1">
    <location>
        <begin position="367"/>
        <end position="437"/>
    </location>
</feature>
<reference evidence="2" key="2">
    <citation type="submission" date="2023-06" db="EMBL/GenBank/DDBJ databases">
        <authorList>
            <consortium name="Lawrence Berkeley National Laboratory"/>
            <person name="Mondo S.J."/>
            <person name="Hensen N."/>
            <person name="Bonometti L."/>
            <person name="Westerberg I."/>
            <person name="Brannstrom I.O."/>
            <person name="Guillou S."/>
            <person name="Cros-Aarteil S."/>
            <person name="Calhoun S."/>
            <person name="Haridas S."/>
            <person name="Kuo A."/>
            <person name="Pangilinan J."/>
            <person name="Riley R."/>
            <person name="Labutti K."/>
            <person name="Andreopoulos B."/>
            <person name="Lipzen A."/>
            <person name="Chen C."/>
            <person name="Yanf M."/>
            <person name="Daum C."/>
            <person name="Ng V."/>
            <person name="Clum A."/>
            <person name="Steindorff A."/>
            <person name="Ohm R."/>
            <person name="Martin F."/>
            <person name="Silar P."/>
            <person name="Natvig D."/>
            <person name="Lalanne C."/>
            <person name="Gautier V."/>
            <person name="Ament-Velasquez S.L."/>
            <person name="Kruys A."/>
            <person name="Hutchinson M.I."/>
            <person name="Powell A.J."/>
            <person name="Barry K."/>
            <person name="Miller A.N."/>
            <person name="Grigoriev I.V."/>
            <person name="Debuchy R."/>
            <person name="Gladieux P."/>
            <person name="Thoren M.H."/>
            <person name="Johannesson H."/>
        </authorList>
    </citation>
    <scope>NUCLEOTIDE SEQUENCE</scope>
    <source>
        <strain evidence="2">PSN324</strain>
    </source>
</reference>
<evidence type="ECO:0000313" key="2">
    <source>
        <dbReference type="EMBL" id="KAK4461255.1"/>
    </source>
</evidence>
<feature type="compositionally biased region" description="Polar residues" evidence="1">
    <location>
        <begin position="380"/>
        <end position="399"/>
    </location>
</feature>
<organism evidence="2 3">
    <name type="scientific">Cladorrhinum samala</name>
    <dbReference type="NCBI Taxonomy" id="585594"/>
    <lineage>
        <taxon>Eukaryota</taxon>
        <taxon>Fungi</taxon>
        <taxon>Dikarya</taxon>
        <taxon>Ascomycota</taxon>
        <taxon>Pezizomycotina</taxon>
        <taxon>Sordariomycetes</taxon>
        <taxon>Sordariomycetidae</taxon>
        <taxon>Sordariales</taxon>
        <taxon>Podosporaceae</taxon>
        <taxon>Cladorrhinum</taxon>
    </lineage>
</organism>
<feature type="compositionally biased region" description="Polar residues" evidence="1">
    <location>
        <begin position="417"/>
        <end position="426"/>
    </location>
</feature>
<gene>
    <name evidence="2" type="ORF">QBC42DRAFT_339105</name>
</gene>
<keyword evidence="3" id="KW-1185">Reference proteome</keyword>
<dbReference type="AlphaFoldDB" id="A0AAV9HMN3"/>
<dbReference type="EMBL" id="MU864994">
    <property type="protein sequence ID" value="KAK4461255.1"/>
    <property type="molecule type" value="Genomic_DNA"/>
</dbReference>